<reference evidence="1 2" key="1">
    <citation type="journal article" date="2021" name="ISME J.">
        <title>Genomic evolution of the class Acidithiobacillia: deep-branching Proteobacteria living in extreme acidic conditions.</title>
        <authorList>
            <person name="Moya-Beltran A."/>
            <person name="Beard S."/>
            <person name="Rojas-Villalobos C."/>
            <person name="Issotta F."/>
            <person name="Gallardo Y."/>
            <person name="Ulloa R."/>
            <person name="Giaveno A."/>
            <person name="Degli Esposti M."/>
            <person name="Johnson D.B."/>
            <person name="Quatrini R."/>
        </authorList>
    </citation>
    <scope>NUCLEOTIDE SEQUENCE [LARGE SCALE GENOMIC DNA]</scope>
    <source>
        <strain evidence="1 2">GG1-14</strain>
    </source>
</reference>
<dbReference type="Proteomes" id="UP001195965">
    <property type="component" value="Chromosome"/>
</dbReference>
<keyword evidence="1" id="KW-0548">Nucleotidyltransferase</keyword>
<dbReference type="EC" id="2.7.7.7" evidence="1"/>
<dbReference type="EMBL" id="CP127526">
    <property type="protein sequence ID" value="XRI73675.1"/>
    <property type="molecule type" value="Genomic_DNA"/>
</dbReference>
<accession>A0ACD5HFQ5</accession>
<evidence type="ECO:0000313" key="1">
    <source>
        <dbReference type="EMBL" id="XRI73675.1"/>
    </source>
</evidence>
<keyword evidence="1" id="KW-0808">Transferase</keyword>
<sequence length="922" mass="101796">MSQDPRILVDASSFLYRAFHALPDLRAPDHLPTGAIFGVANMLRRLLKDYPGDEIIVVFDAPGGTFRDRLYPQYKAQRPAMPEDLRAQIPLLHEWIEASGLPLLLMPDVEADDVIGTLARQAAPAQQVIIVTGDKDMAQLVNDHVTLLDTMKGVKTDVAGVWERYGVAPERIADLLALTGDKVDNIPGVPGAGPKTAAKWIQQYGNLEGVLAHADAIGGKIGEALRASLDYLPLSLDLATIRCNLDLPVRSWRRSSENIPKLRSLAMRLGFHAWLKEYPAEAETEPGKQDMTGNALNGLPPIERSGYRAITTTAELESLVQKLQEAPLVALDTETTSLDPLKADLVGISCAWQEAEQVEARQIEARQIEALRIESVYIPVGHRDGSPQLALDHVLTTLRPWLENPEAPKLAQNAKYDWRVFWRYGIHPAGLCRDTLLESYVLDSSQNNHDLDTLAERHLQHQNITYEEVAGKGKSARNFADVPVVEALPYAAEDADICWRVDAQLWPRFAPEPGLQRVLMEIEMPLVLVLARMEQAGVRVDRHQLEILSQELGRDMAACEAKAFASAGQSFNLGSPKQIQEILFDKMQLPVLKKTPGGQPSTSEEVLAQLAVQAELPRLILEYRGMAKLKNTYADALPEMINPQTGRVHTHYQQAVAATGRLSSSAPNLQNIPVRTEQGRRIRQAFVAEAGFCLLSADYSQIELRIMAHLSRDTRLLQAFAEGQDIHAATAAEVFNLAPEAVDSDARRAAKAINFGLIYGQTAYGLAQQLGIEQSAARAYMDRYFERYPGVLAYMEQTRNLARQQGYVETLFGRRLYVPEIRSSNAARRSYAERAAINAPMQGTAADLIKKAMIAVDAWLLEDPARGRMILQVHDELILEVPESGLEAARVALKERMEGVAELAVPLLVGMGAGAHWDAAHG</sequence>
<gene>
    <name evidence="1" type="primary">polA</name>
    <name evidence="1" type="ORF">HHS34_000360</name>
</gene>
<evidence type="ECO:0000313" key="2">
    <source>
        <dbReference type="Proteomes" id="UP001195965"/>
    </source>
</evidence>
<organism evidence="1 2">
    <name type="scientific">Acidithiobacillus montserratensis</name>
    <dbReference type="NCBI Taxonomy" id="2729135"/>
    <lineage>
        <taxon>Bacteria</taxon>
        <taxon>Pseudomonadati</taxon>
        <taxon>Pseudomonadota</taxon>
        <taxon>Acidithiobacillia</taxon>
        <taxon>Acidithiobacillales</taxon>
        <taxon>Acidithiobacillaceae</taxon>
        <taxon>Acidithiobacillus</taxon>
    </lineage>
</organism>
<proteinExistence type="predicted"/>
<name>A0ACD5HFQ5_9PROT</name>
<protein>
    <submittedName>
        <fullName evidence="1">DNA polymerase I</fullName>
        <ecNumber evidence="1">2.7.7.7</ecNumber>
    </submittedName>
</protein>
<keyword evidence="2" id="KW-1185">Reference proteome</keyword>